<proteinExistence type="predicted"/>
<dbReference type="EMBL" id="JBHMCY010000081">
    <property type="protein sequence ID" value="MFB9466877.1"/>
    <property type="molecule type" value="Genomic_DNA"/>
</dbReference>
<comment type="caution">
    <text evidence="2">The sequence shown here is derived from an EMBL/GenBank/DDBJ whole genome shotgun (WGS) entry which is preliminary data.</text>
</comment>
<keyword evidence="3" id="KW-1185">Reference proteome</keyword>
<protein>
    <recommendedName>
        <fullName evidence="4">PspC domain-containing protein</fullName>
    </recommendedName>
</protein>
<name>A0ABV5N9H6_9ACTN</name>
<organism evidence="2 3">
    <name type="scientific">Streptomyces cinereospinus</name>
    <dbReference type="NCBI Taxonomy" id="285561"/>
    <lineage>
        <taxon>Bacteria</taxon>
        <taxon>Bacillati</taxon>
        <taxon>Actinomycetota</taxon>
        <taxon>Actinomycetes</taxon>
        <taxon>Kitasatosporales</taxon>
        <taxon>Streptomycetaceae</taxon>
        <taxon>Streptomyces</taxon>
    </lineage>
</organism>
<evidence type="ECO:0000313" key="3">
    <source>
        <dbReference type="Proteomes" id="UP001589709"/>
    </source>
</evidence>
<evidence type="ECO:0008006" key="4">
    <source>
        <dbReference type="Google" id="ProtNLM"/>
    </source>
</evidence>
<dbReference type="Proteomes" id="UP001589709">
    <property type="component" value="Unassembled WGS sequence"/>
</dbReference>
<sequence>MARQKTSAELPAPLRAPVTALRRMPGAGMVTKAAGGALDVVGAVSPRGRRVAVYTGAGLLGVAGVVEWPVALTVAGVAWLTQPRPGHEDDGAAAPSDGGGTASATPATAGRTPSSRARTAATAGRTTSGGRRTAAAGRTTSGGAKTAGAGRRTTSTSRRTTATAGKSGAAGGRSATSGGRRKATTGGG</sequence>
<dbReference type="RefSeq" id="WP_381349940.1">
    <property type="nucleotide sequence ID" value="NZ_JBHMCY010000081.1"/>
</dbReference>
<reference evidence="2 3" key="1">
    <citation type="submission" date="2024-09" db="EMBL/GenBank/DDBJ databases">
        <authorList>
            <person name="Sun Q."/>
            <person name="Mori K."/>
        </authorList>
    </citation>
    <scope>NUCLEOTIDE SEQUENCE [LARGE SCALE GENOMIC DNA]</scope>
    <source>
        <strain evidence="2 3">JCM 6917</strain>
    </source>
</reference>
<evidence type="ECO:0000256" key="1">
    <source>
        <dbReference type="SAM" id="MobiDB-lite"/>
    </source>
</evidence>
<accession>A0ABV5N9H6</accession>
<feature type="region of interest" description="Disordered" evidence="1">
    <location>
        <begin position="83"/>
        <end position="188"/>
    </location>
</feature>
<gene>
    <name evidence="2" type="ORF">ACFF45_30325</name>
</gene>
<evidence type="ECO:0000313" key="2">
    <source>
        <dbReference type="EMBL" id="MFB9466877.1"/>
    </source>
</evidence>
<feature type="compositionally biased region" description="Basic residues" evidence="1">
    <location>
        <begin position="179"/>
        <end position="188"/>
    </location>
</feature>
<feature type="compositionally biased region" description="Low complexity" evidence="1">
    <location>
        <begin position="92"/>
        <end position="178"/>
    </location>
</feature>